<dbReference type="SUPFAM" id="SSF49879">
    <property type="entry name" value="SMAD/FHA domain"/>
    <property type="match status" value="1"/>
</dbReference>
<sequence>MEAPSDSAGCGTFSSTLPSIHRSRLPRLRRGSPDLLSIARITLSAKGGAAAGLPFPERHIMLDATNNTIIIGRASKTSSKGFLAEPDNGWFDSAVMSRKHAEIKADVDTKKVKIRDLGSLHGTFLNDSPDGGLDSQFQELNDGDNIRFGVGVWRGSENFMPTTVKVGIVFDHRNERASSTFRVPEDSDNESDTESYSNKGDRTMVNNASIIVTGARRVSETIDLTKPRAITHVSHAAAQKGAPATEIIDLSSPPQSPAMIDDEDVSEAGSVFELREMPNHPIEAPLPAQIIEGEAEVENGGPDVDDGAYLDEISDINPDDDQLSLDCESDEERGQFTDSDVENESSTSSVVGDPAESYGSYEIDSEQSSDIDDVESESSSFDGSDNDEDVGNEDNEDIDEDAIDRCYGELDDTSDEEDPSDPFWSHNQFNVSDLLPESTASAMKPPPPVTISGLLNSDTSATSSYPPTLRPSVAPKLWESDVLASQTQRPHSPSDVLMSKTCGKPADGSQEKTGTEFLGQKSGKHDYFAAREVNKISVQKQAVAVSSLHSLCNSDRPAIGNFNIYESPPLPVSAAPADPIRLPQLSYHFGPLNLLATEAAANRTGANIPKETARAATPEPAEVISNQDETLAVAPTAQQSALPPSEAASGLEVGRRTRLGIADIVEDCMKTADERKGKRKVKDISTLSEAEEEWSAENKGVPAMMAVPISPTPSSISEPMQAREASPAPAEVEMADTEPLFVHEVEKTVAAVVSEPEYRAPKRQRLIKIAERVGYAALGGVTAGAMIVGTLIYTAPTF</sequence>
<proteinExistence type="predicted"/>
<reference evidence="4" key="2">
    <citation type="submission" date="2023-05" db="EMBL/GenBank/DDBJ databases">
        <authorList>
            <consortium name="Lawrence Berkeley National Laboratory"/>
            <person name="Steindorff A."/>
            <person name="Hensen N."/>
            <person name="Bonometti L."/>
            <person name="Westerberg I."/>
            <person name="Brannstrom I.O."/>
            <person name="Guillou S."/>
            <person name="Cros-Aarteil S."/>
            <person name="Calhoun S."/>
            <person name="Haridas S."/>
            <person name="Kuo A."/>
            <person name="Mondo S."/>
            <person name="Pangilinan J."/>
            <person name="Riley R."/>
            <person name="Labutti K."/>
            <person name="Andreopoulos B."/>
            <person name="Lipzen A."/>
            <person name="Chen C."/>
            <person name="Yanf M."/>
            <person name="Daum C."/>
            <person name="Ng V."/>
            <person name="Clum A."/>
            <person name="Ohm R."/>
            <person name="Martin F."/>
            <person name="Silar P."/>
            <person name="Natvig D."/>
            <person name="Lalanne C."/>
            <person name="Gautier V."/>
            <person name="Ament-Velasquez S.L."/>
            <person name="Kruys A."/>
            <person name="Hutchinson M.I."/>
            <person name="Powell A.J."/>
            <person name="Barry K."/>
            <person name="Miller A.N."/>
            <person name="Grigoriev I.V."/>
            <person name="Debuchy R."/>
            <person name="Gladieux P."/>
            <person name="Thoren M.H."/>
            <person name="Johannesson H."/>
        </authorList>
    </citation>
    <scope>NUCLEOTIDE SEQUENCE</scope>
    <source>
        <strain evidence="4">PSN243</strain>
    </source>
</reference>
<feature type="region of interest" description="Disordered" evidence="1">
    <location>
        <begin position="179"/>
        <end position="201"/>
    </location>
</feature>
<reference evidence="4" key="1">
    <citation type="journal article" date="2023" name="Mol. Phylogenet. Evol.">
        <title>Genome-scale phylogeny and comparative genomics of the fungal order Sordariales.</title>
        <authorList>
            <person name="Hensen N."/>
            <person name="Bonometti L."/>
            <person name="Westerberg I."/>
            <person name="Brannstrom I.O."/>
            <person name="Guillou S."/>
            <person name="Cros-Aarteil S."/>
            <person name="Calhoun S."/>
            <person name="Haridas S."/>
            <person name="Kuo A."/>
            <person name="Mondo S."/>
            <person name="Pangilinan J."/>
            <person name="Riley R."/>
            <person name="LaButti K."/>
            <person name="Andreopoulos B."/>
            <person name="Lipzen A."/>
            <person name="Chen C."/>
            <person name="Yan M."/>
            <person name="Daum C."/>
            <person name="Ng V."/>
            <person name="Clum A."/>
            <person name="Steindorff A."/>
            <person name="Ohm R.A."/>
            <person name="Martin F."/>
            <person name="Silar P."/>
            <person name="Natvig D.O."/>
            <person name="Lalanne C."/>
            <person name="Gautier V."/>
            <person name="Ament-Velasquez S.L."/>
            <person name="Kruys A."/>
            <person name="Hutchinson M.I."/>
            <person name="Powell A.J."/>
            <person name="Barry K."/>
            <person name="Miller A.N."/>
            <person name="Grigoriev I.V."/>
            <person name="Debuchy R."/>
            <person name="Gladieux P."/>
            <person name="Hiltunen Thoren M."/>
            <person name="Johannesson H."/>
        </authorList>
    </citation>
    <scope>NUCLEOTIDE SEQUENCE</scope>
    <source>
        <strain evidence="4">PSN243</strain>
    </source>
</reference>
<dbReference type="EMBL" id="MU865919">
    <property type="protein sequence ID" value="KAK4453840.1"/>
    <property type="molecule type" value="Genomic_DNA"/>
</dbReference>
<keyword evidence="5" id="KW-1185">Reference proteome</keyword>
<feature type="region of interest" description="Disordered" evidence="1">
    <location>
        <begin position="297"/>
        <end position="517"/>
    </location>
</feature>
<dbReference type="PROSITE" id="PS50006">
    <property type="entry name" value="FHA_DOMAIN"/>
    <property type="match status" value="1"/>
</dbReference>
<feature type="transmembrane region" description="Helical" evidence="2">
    <location>
        <begin position="773"/>
        <end position="795"/>
    </location>
</feature>
<dbReference type="GO" id="GO:0005737">
    <property type="term" value="C:cytoplasm"/>
    <property type="evidence" value="ECO:0007669"/>
    <property type="project" value="TreeGrafter"/>
</dbReference>
<comment type="caution">
    <text evidence="4">The sequence shown here is derived from an EMBL/GenBank/DDBJ whole genome shotgun (WGS) entry which is preliminary data.</text>
</comment>
<evidence type="ECO:0000256" key="2">
    <source>
        <dbReference type="SAM" id="Phobius"/>
    </source>
</evidence>
<dbReference type="Gene3D" id="2.60.200.20">
    <property type="match status" value="1"/>
</dbReference>
<keyword evidence="2" id="KW-0812">Transmembrane</keyword>
<accession>A0AAV9H1F6</accession>
<feature type="region of interest" description="Disordered" evidence="1">
    <location>
        <begin position="235"/>
        <end position="261"/>
    </location>
</feature>
<feature type="compositionally biased region" description="Acidic residues" evidence="1">
    <location>
        <begin position="363"/>
        <end position="376"/>
    </location>
</feature>
<dbReference type="PANTHER" id="PTHR15715:SF48">
    <property type="entry name" value="FHA DOMAIN-CONTAINING PROTEIN"/>
    <property type="match status" value="1"/>
</dbReference>
<dbReference type="SMART" id="SM00240">
    <property type="entry name" value="FHA"/>
    <property type="match status" value="1"/>
</dbReference>
<keyword evidence="2" id="KW-1133">Transmembrane helix</keyword>
<dbReference type="InterPro" id="IPR000253">
    <property type="entry name" value="FHA_dom"/>
</dbReference>
<feature type="compositionally biased region" description="Acidic residues" evidence="1">
    <location>
        <begin position="409"/>
        <end position="420"/>
    </location>
</feature>
<feature type="domain" description="FHA" evidence="3">
    <location>
        <begin position="69"/>
        <end position="130"/>
    </location>
</feature>
<evidence type="ECO:0000313" key="5">
    <source>
        <dbReference type="Proteomes" id="UP001321760"/>
    </source>
</evidence>
<dbReference type="PANTHER" id="PTHR15715">
    <property type="entry name" value="CENTROSOMAL PROTEIN OF 170 KDA"/>
    <property type="match status" value="1"/>
</dbReference>
<feature type="compositionally biased region" description="Polar residues" evidence="1">
    <location>
        <begin position="453"/>
        <end position="466"/>
    </location>
</feature>
<name>A0AAV9H1F6_9PEZI</name>
<evidence type="ECO:0000259" key="3">
    <source>
        <dbReference type="PROSITE" id="PS50006"/>
    </source>
</evidence>
<feature type="compositionally biased region" description="Acidic residues" evidence="1">
    <location>
        <begin position="384"/>
        <end position="402"/>
    </location>
</feature>
<keyword evidence="2" id="KW-0472">Membrane</keyword>
<dbReference type="Pfam" id="PF00498">
    <property type="entry name" value="FHA"/>
    <property type="match status" value="1"/>
</dbReference>
<dbReference type="Proteomes" id="UP001321760">
    <property type="component" value="Unassembled WGS sequence"/>
</dbReference>
<dbReference type="InterPro" id="IPR051176">
    <property type="entry name" value="Cent_Immune-Sig_Mod"/>
</dbReference>
<evidence type="ECO:0000313" key="4">
    <source>
        <dbReference type="EMBL" id="KAK4453840.1"/>
    </source>
</evidence>
<protein>
    <recommendedName>
        <fullName evidence="3">FHA domain-containing protein</fullName>
    </recommendedName>
</protein>
<dbReference type="InterPro" id="IPR008984">
    <property type="entry name" value="SMAD_FHA_dom_sf"/>
</dbReference>
<dbReference type="AlphaFoldDB" id="A0AAV9H1F6"/>
<feature type="compositionally biased region" description="Acidic residues" evidence="1">
    <location>
        <begin position="297"/>
        <end position="331"/>
    </location>
</feature>
<evidence type="ECO:0000256" key="1">
    <source>
        <dbReference type="SAM" id="MobiDB-lite"/>
    </source>
</evidence>
<organism evidence="4 5">
    <name type="scientific">Podospora aff. communis PSN243</name>
    <dbReference type="NCBI Taxonomy" id="3040156"/>
    <lineage>
        <taxon>Eukaryota</taxon>
        <taxon>Fungi</taxon>
        <taxon>Dikarya</taxon>
        <taxon>Ascomycota</taxon>
        <taxon>Pezizomycotina</taxon>
        <taxon>Sordariomycetes</taxon>
        <taxon>Sordariomycetidae</taxon>
        <taxon>Sordariales</taxon>
        <taxon>Podosporaceae</taxon>
        <taxon>Podospora</taxon>
    </lineage>
</organism>
<gene>
    <name evidence="4" type="ORF">QBC34DRAFT_194974</name>
</gene>